<evidence type="ECO:0000256" key="2">
    <source>
        <dbReference type="ARBA" id="ARBA00022676"/>
    </source>
</evidence>
<evidence type="ECO:0000256" key="9">
    <source>
        <dbReference type="PIRSR" id="PIRSR605150-3"/>
    </source>
</evidence>
<protein>
    <submittedName>
        <fullName evidence="10">Uncharacterized protein</fullName>
    </submittedName>
</protein>
<comment type="caution">
    <text evidence="10">The sequence shown here is derived from an EMBL/GenBank/DDBJ whole genome shotgun (WGS) entry which is preliminary data.</text>
</comment>
<dbReference type="Gene3D" id="3.90.550.10">
    <property type="entry name" value="Spore Coat Polysaccharide Biosynthesis Protein SpsA, Chain A"/>
    <property type="match status" value="1"/>
</dbReference>
<keyword evidence="4" id="KW-0812">Transmembrane</keyword>
<feature type="binding site" evidence="8">
    <location>
        <position position="107"/>
    </location>
    <ligand>
        <name>UDP-alpha-D-glucose</name>
        <dbReference type="ChEBI" id="CHEBI:58885"/>
    </ligand>
</feature>
<gene>
    <name evidence="10" type="ORF">HYC85_012711</name>
</gene>
<dbReference type="PANTHER" id="PTHR13301">
    <property type="entry name" value="X-BOX TRANSCRIPTION FACTOR-RELATED"/>
    <property type="match status" value="1"/>
</dbReference>
<evidence type="ECO:0000256" key="7">
    <source>
        <dbReference type="ARBA" id="ARBA00023316"/>
    </source>
</evidence>
<keyword evidence="2" id="KW-0328">Glycosyltransferase</keyword>
<dbReference type="InterPro" id="IPR005150">
    <property type="entry name" value="Cellulose_synth"/>
</dbReference>
<comment type="subcellular location">
    <subcellularLocation>
        <location evidence="1">Endomembrane system</location>
        <topology evidence="1">Multi-pass membrane protein</topology>
    </subcellularLocation>
</comment>
<proteinExistence type="predicted"/>
<keyword evidence="3" id="KW-0808">Transferase</keyword>
<dbReference type="GO" id="GO:0016760">
    <property type="term" value="F:cellulose synthase (UDP-forming) activity"/>
    <property type="evidence" value="ECO:0007669"/>
    <property type="project" value="InterPro"/>
</dbReference>
<evidence type="ECO:0000256" key="6">
    <source>
        <dbReference type="ARBA" id="ARBA00023136"/>
    </source>
</evidence>
<keyword evidence="5" id="KW-1133">Transmembrane helix</keyword>
<dbReference type="GO" id="GO:0016020">
    <property type="term" value="C:membrane"/>
    <property type="evidence" value="ECO:0007669"/>
    <property type="project" value="InterPro"/>
</dbReference>
<sequence length="359" mass="42876">MDYIVDVKPTIKIYYFNDFLIFNKKKYESILKYHFNKYSEPHLVKIVKKQKVKKLLKKNIKNKQKSNKKLYYFCSDFRLFLLNFFYFINDIYIKFSKNKQPIQNEKKKNKLLDACFYLRVSTMISNSPYILVLDCDMYCNDSSSARQAMCFHLDPKMSPSLAFVQFPQKFHNISKNDIYNCRIRSLFTNENLYYSLIKKIYVQGLYDYEIIIEILWKGMDGLEGPCLSGTCFYINRNVLYGSLMKEDVDIMKSKQYFGSSKDFIKSLGRHYKPNHSDFLNAMLFKETQILASCAYENQTKWGKEANLLFIFEILLNYETIIKFKTQMKGWSCSTDYTDDFTYDFILMIFLLPFLELHNC</sequence>
<evidence type="ECO:0000256" key="4">
    <source>
        <dbReference type="ARBA" id="ARBA00022692"/>
    </source>
</evidence>
<evidence type="ECO:0000313" key="11">
    <source>
        <dbReference type="Proteomes" id="UP000593564"/>
    </source>
</evidence>
<keyword evidence="6" id="KW-0472">Membrane</keyword>
<organism evidence="10 11">
    <name type="scientific">Camellia sinensis</name>
    <name type="common">Tea plant</name>
    <name type="synonym">Thea sinensis</name>
    <dbReference type="NCBI Taxonomy" id="4442"/>
    <lineage>
        <taxon>Eukaryota</taxon>
        <taxon>Viridiplantae</taxon>
        <taxon>Streptophyta</taxon>
        <taxon>Embryophyta</taxon>
        <taxon>Tracheophyta</taxon>
        <taxon>Spermatophyta</taxon>
        <taxon>Magnoliopsida</taxon>
        <taxon>eudicotyledons</taxon>
        <taxon>Gunneridae</taxon>
        <taxon>Pentapetalae</taxon>
        <taxon>asterids</taxon>
        <taxon>Ericales</taxon>
        <taxon>Theaceae</taxon>
        <taxon>Camellia</taxon>
    </lineage>
</organism>
<evidence type="ECO:0000256" key="5">
    <source>
        <dbReference type="ARBA" id="ARBA00022989"/>
    </source>
</evidence>
<name>A0A7J7HFM5_CAMSI</name>
<feature type="binding site" evidence="9">
    <location>
        <position position="108"/>
    </location>
    <ligand>
        <name>Mn(2+)</name>
        <dbReference type="ChEBI" id="CHEBI:29035"/>
    </ligand>
</feature>
<reference evidence="10 11" key="2">
    <citation type="submission" date="2020-07" db="EMBL/GenBank/DDBJ databases">
        <title>Genome assembly of wild tea tree DASZ reveals pedigree and selection history of tea varieties.</title>
        <authorList>
            <person name="Zhang W."/>
        </authorList>
    </citation>
    <scope>NUCLEOTIDE SEQUENCE [LARGE SCALE GENOMIC DNA]</scope>
    <source>
        <strain evidence="11">cv. G240</strain>
        <tissue evidence="10">Leaf</tissue>
    </source>
</reference>
<dbReference type="Proteomes" id="UP000593564">
    <property type="component" value="Unassembled WGS sequence"/>
</dbReference>
<dbReference type="GO" id="GO:0071555">
    <property type="term" value="P:cell wall organization"/>
    <property type="evidence" value="ECO:0007669"/>
    <property type="project" value="UniProtKB-KW"/>
</dbReference>
<evidence type="ECO:0000256" key="1">
    <source>
        <dbReference type="ARBA" id="ARBA00004127"/>
    </source>
</evidence>
<evidence type="ECO:0000256" key="8">
    <source>
        <dbReference type="PIRSR" id="PIRSR605150-2"/>
    </source>
</evidence>
<accession>A0A7J7HFM5</accession>
<dbReference type="EMBL" id="JACBKZ010000005">
    <property type="protein sequence ID" value="KAF5950718.1"/>
    <property type="molecule type" value="Genomic_DNA"/>
</dbReference>
<dbReference type="Pfam" id="PF03552">
    <property type="entry name" value="Cellulose_synt"/>
    <property type="match status" value="1"/>
</dbReference>
<dbReference type="GO" id="GO:0030244">
    <property type="term" value="P:cellulose biosynthetic process"/>
    <property type="evidence" value="ECO:0007669"/>
    <property type="project" value="InterPro"/>
</dbReference>
<dbReference type="GO" id="GO:0012505">
    <property type="term" value="C:endomembrane system"/>
    <property type="evidence" value="ECO:0007669"/>
    <property type="project" value="UniProtKB-SubCell"/>
</dbReference>
<dbReference type="AlphaFoldDB" id="A0A7J7HFM5"/>
<feature type="binding site" evidence="9">
    <location>
        <position position="134"/>
    </location>
    <ligand>
        <name>Mn(2+)</name>
        <dbReference type="ChEBI" id="CHEBI:29035"/>
    </ligand>
</feature>
<reference evidence="11" key="1">
    <citation type="journal article" date="2020" name="Nat. Commun.">
        <title>Genome assembly of wild tea tree DASZ reveals pedigree and selection history of tea varieties.</title>
        <authorList>
            <person name="Zhang W."/>
            <person name="Zhang Y."/>
            <person name="Qiu H."/>
            <person name="Guo Y."/>
            <person name="Wan H."/>
            <person name="Zhang X."/>
            <person name="Scossa F."/>
            <person name="Alseekh S."/>
            <person name="Zhang Q."/>
            <person name="Wang P."/>
            <person name="Xu L."/>
            <person name="Schmidt M.H."/>
            <person name="Jia X."/>
            <person name="Li D."/>
            <person name="Zhu A."/>
            <person name="Guo F."/>
            <person name="Chen W."/>
            <person name="Ni D."/>
            <person name="Usadel B."/>
            <person name="Fernie A.R."/>
            <person name="Wen W."/>
        </authorList>
    </citation>
    <scope>NUCLEOTIDE SEQUENCE [LARGE SCALE GENOMIC DNA]</scope>
    <source>
        <strain evidence="11">cv. G240</strain>
    </source>
</reference>
<keyword evidence="7" id="KW-0961">Cell wall biogenesis/degradation</keyword>
<keyword evidence="11" id="KW-1185">Reference proteome</keyword>
<dbReference type="InterPro" id="IPR029044">
    <property type="entry name" value="Nucleotide-diphossugar_trans"/>
</dbReference>
<evidence type="ECO:0000256" key="3">
    <source>
        <dbReference type="ARBA" id="ARBA00022679"/>
    </source>
</evidence>
<evidence type="ECO:0000313" key="10">
    <source>
        <dbReference type="EMBL" id="KAF5950718.1"/>
    </source>
</evidence>